<protein>
    <recommendedName>
        <fullName evidence="4">DUF3847 domain-containing protein</fullName>
    </recommendedName>
</protein>
<reference evidence="2 3" key="1">
    <citation type="submission" date="2015-09" db="EMBL/GenBank/DDBJ databases">
        <authorList>
            <consortium name="Pathogen Informatics"/>
        </authorList>
    </citation>
    <scope>NUCLEOTIDE SEQUENCE [LARGE SCALE GENOMIC DNA]</scope>
    <source>
        <strain evidence="2 3">2789STDY5834863</strain>
    </source>
</reference>
<name>A0A174H4L1_9FIRM</name>
<dbReference type="RefSeq" id="WP_055201440.1">
    <property type="nucleotide sequence ID" value="NZ_BTHH01000008.1"/>
</dbReference>
<dbReference type="AlphaFoldDB" id="A0A174H4L1"/>
<organism evidence="2 3">
    <name type="scientific">Blautia wexlerae</name>
    <dbReference type="NCBI Taxonomy" id="418240"/>
    <lineage>
        <taxon>Bacteria</taxon>
        <taxon>Bacillati</taxon>
        <taxon>Bacillota</taxon>
        <taxon>Clostridia</taxon>
        <taxon>Lachnospirales</taxon>
        <taxon>Lachnospiraceae</taxon>
        <taxon>Blautia</taxon>
    </lineage>
</organism>
<evidence type="ECO:0000256" key="1">
    <source>
        <dbReference type="SAM" id="Coils"/>
    </source>
</evidence>
<sequence length="85" mass="9907">MDNFQEQMEEIKQLKAEQALHRKQLEENRQRALAKRNQTKHLVTLGKIVDKLLPEDAAYQSEDDILEMLKDKLCSASDNNSHEKS</sequence>
<evidence type="ECO:0008006" key="4">
    <source>
        <dbReference type="Google" id="ProtNLM"/>
    </source>
</evidence>
<dbReference type="EMBL" id="CYZN01000038">
    <property type="protein sequence ID" value="CUO68276.1"/>
    <property type="molecule type" value="Genomic_DNA"/>
</dbReference>
<feature type="coiled-coil region" evidence="1">
    <location>
        <begin position="4"/>
        <end position="42"/>
    </location>
</feature>
<evidence type="ECO:0000313" key="2">
    <source>
        <dbReference type="EMBL" id="CUO68276.1"/>
    </source>
</evidence>
<proteinExistence type="predicted"/>
<gene>
    <name evidence="2" type="ORF">ERS852478_03566</name>
</gene>
<dbReference type="Proteomes" id="UP000095431">
    <property type="component" value="Unassembled WGS sequence"/>
</dbReference>
<evidence type="ECO:0000313" key="3">
    <source>
        <dbReference type="Proteomes" id="UP000095431"/>
    </source>
</evidence>
<accession>A0A174H4L1</accession>
<keyword evidence="1" id="KW-0175">Coiled coil</keyword>